<dbReference type="EMBL" id="CM045765">
    <property type="protein sequence ID" value="KAI7999644.1"/>
    <property type="molecule type" value="Genomic_DNA"/>
</dbReference>
<sequence length="146" mass="15856">MYGPNCQMRYSLEAFYDVVSPPSPSLPPSVSTENTNINTTAPPPSQPSSVFVGKKRNTSILLITTITVSAILVILVIFIGIYLIMRKIITSRGAIKNLDSTPSAESLQFDLGTIRDATDNFSEANKLGEGGFGPVYKVIRCILMQL</sequence>
<protein>
    <submittedName>
        <fullName evidence="1">Cysteine-rich receptor-like protein kinase 25</fullName>
    </submittedName>
</protein>
<comment type="caution">
    <text evidence="1">The sequence shown here is derived from an EMBL/GenBank/DDBJ whole genome shotgun (WGS) entry which is preliminary data.</text>
</comment>
<proteinExistence type="predicted"/>
<name>A0ACC0GFL8_9ERIC</name>
<dbReference type="Proteomes" id="UP001060215">
    <property type="component" value="Chromosome 8"/>
</dbReference>
<reference evidence="1 2" key="1">
    <citation type="journal article" date="2022" name="Plant J.">
        <title>Chromosome-level genome of Camellia lanceoleosa provides a valuable resource for understanding genome evolution and self-incompatibility.</title>
        <authorList>
            <person name="Gong W."/>
            <person name="Xiao S."/>
            <person name="Wang L."/>
            <person name="Liao Z."/>
            <person name="Chang Y."/>
            <person name="Mo W."/>
            <person name="Hu G."/>
            <person name="Li W."/>
            <person name="Zhao G."/>
            <person name="Zhu H."/>
            <person name="Hu X."/>
            <person name="Ji K."/>
            <person name="Xiang X."/>
            <person name="Song Q."/>
            <person name="Yuan D."/>
            <person name="Jin S."/>
            <person name="Zhang L."/>
        </authorList>
    </citation>
    <scope>NUCLEOTIDE SEQUENCE [LARGE SCALE GENOMIC DNA]</scope>
    <source>
        <strain evidence="1">SQ_2022a</strain>
    </source>
</reference>
<keyword evidence="2" id="KW-1185">Reference proteome</keyword>
<evidence type="ECO:0000313" key="1">
    <source>
        <dbReference type="EMBL" id="KAI7999644.1"/>
    </source>
</evidence>
<evidence type="ECO:0000313" key="2">
    <source>
        <dbReference type="Proteomes" id="UP001060215"/>
    </source>
</evidence>
<gene>
    <name evidence="1" type="ORF">LOK49_LG09G00460</name>
</gene>
<accession>A0ACC0GFL8</accession>
<organism evidence="1 2">
    <name type="scientific">Camellia lanceoleosa</name>
    <dbReference type="NCBI Taxonomy" id="1840588"/>
    <lineage>
        <taxon>Eukaryota</taxon>
        <taxon>Viridiplantae</taxon>
        <taxon>Streptophyta</taxon>
        <taxon>Embryophyta</taxon>
        <taxon>Tracheophyta</taxon>
        <taxon>Spermatophyta</taxon>
        <taxon>Magnoliopsida</taxon>
        <taxon>eudicotyledons</taxon>
        <taxon>Gunneridae</taxon>
        <taxon>Pentapetalae</taxon>
        <taxon>asterids</taxon>
        <taxon>Ericales</taxon>
        <taxon>Theaceae</taxon>
        <taxon>Camellia</taxon>
    </lineage>
</organism>